<proteinExistence type="predicted"/>
<evidence type="ECO:0000259" key="2">
    <source>
        <dbReference type="Pfam" id="PF14238"/>
    </source>
</evidence>
<dbReference type="AlphaFoldDB" id="A0A5K8A9E4"/>
<dbReference type="RefSeq" id="WP_155310336.1">
    <property type="nucleotide sequence ID" value="NZ_AP021879.1"/>
</dbReference>
<name>A0A5K8A9E4_9BACT</name>
<feature type="region of interest" description="Disordered" evidence="1">
    <location>
        <begin position="300"/>
        <end position="339"/>
    </location>
</feature>
<evidence type="ECO:0000256" key="1">
    <source>
        <dbReference type="SAM" id="MobiDB-lite"/>
    </source>
</evidence>
<keyword evidence="4" id="KW-1185">Reference proteome</keyword>
<accession>A0A5K8A9E4</accession>
<organism evidence="3 4">
    <name type="scientific">Desulfosarcina ovata subsp. ovata</name>
    <dbReference type="NCBI Taxonomy" id="2752305"/>
    <lineage>
        <taxon>Bacteria</taxon>
        <taxon>Pseudomonadati</taxon>
        <taxon>Thermodesulfobacteriota</taxon>
        <taxon>Desulfobacteria</taxon>
        <taxon>Desulfobacterales</taxon>
        <taxon>Desulfosarcinaceae</taxon>
        <taxon>Desulfosarcina</taxon>
    </lineage>
</organism>
<evidence type="ECO:0000313" key="4">
    <source>
        <dbReference type="Proteomes" id="UP000422108"/>
    </source>
</evidence>
<feature type="domain" description="DUF4340" evidence="2">
    <location>
        <begin position="68"/>
        <end position="259"/>
    </location>
</feature>
<dbReference type="EMBL" id="AP021879">
    <property type="protein sequence ID" value="BBO89099.1"/>
    <property type="molecule type" value="Genomic_DNA"/>
</dbReference>
<dbReference type="Pfam" id="PF14238">
    <property type="entry name" value="DUF4340"/>
    <property type="match status" value="1"/>
</dbReference>
<reference evidence="3 4" key="1">
    <citation type="submission" date="2019-11" db="EMBL/GenBank/DDBJ databases">
        <title>Comparative genomics of hydrocarbon-degrading Desulfosarcina strains.</title>
        <authorList>
            <person name="Watanabe M."/>
            <person name="Kojima H."/>
            <person name="Fukui M."/>
        </authorList>
    </citation>
    <scope>NUCLEOTIDE SEQUENCE [LARGE SCALE GENOMIC DNA]</scope>
    <source>
        <strain evidence="4">oXyS1</strain>
    </source>
</reference>
<feature type="compositionally biased region" description="Low complexity" evidence="1">
    <location>
        <begin position="300"/>
        <end position="312"/>
    </location>
</feature>
<dbReference type="InterPro" id="IPR025641">
    <property type="entry name" value="DUF4340"/>
</dbReference>
<protein>
    <recommendedName>
        <fullName evidence="2">DUF4340 domain-containing protein</fullName>
    </recommendedName>
</protein>
<dbReference type="Proteomes" id="UP000422108">
    <property type="component" value="Chromosome"/>
</dbReference>
<evidence type="ECO:0000313" key="3">
    <source>
        <dbReference type="EMBL" id="BBO89099.1"/>
    </source>
</evidence>
<sequence length="384" mass="41091">MKGKTFLILLVAAGVLVALAAIRLGDKPAGETKMGAKLFADLPVNEVATVIIADTDNQVTLKMGDTVWQVEERSGYPADFGELRDTVVKLSRLKIGRSFTATPESLVRLSLLAPSEKAEKGHGTAITLKDGNGKILADVILGQTRTAEGGGTGGQYLKLADGETVFLVDGDFRFLKTAPEEWLADEILNIKADSVAAVTAYAAGADAPVYTLTRPEKDKAAEMDPVSAGRTVDQTKIDQVLDALAPLNLSDVRRAEGEAPLQGDRLVYRLFDGREITIFPRSDGKETYTLRVVADALPVTPETPETADTVAADADDSETAPVDDKADGEKTPAAQKPPAVMTAQQINDQLGPWIFSVKKWQYDSFIFDPAALLKSVESKDGKTS</sequence>
<gene>
    <name evidence="3" type="ORF">DSCOOX_22790</name>
</gene>